<dbReference type="Gene3D" id="3.30.160.60">
    <property type="entry name" value="Classic Zinc Finger"/>
    <property type="match status" value="2"/>
</dbReference>
<evidence type="ECO:0000259" key="9">
    <source>
        <dbReference type="PROSITE" id="PS50097"/>
    </source>
</evidence>
<dbReference type="PANTHER" id="PTHR24394:SF29">
    <property type="entry name" value="MYONEURIN"/>
    <property type="match status" value="1"/>
</dbReference>
<evidence type="ECO:0000256" key="2">
    <source>
        <dbReference type="ARBA" id="ARBA00022723"/>
    </source>
</evidence>
<dbReference type="STRING" id="6832.A0A553NF02"/>
<evidence type="ECO:0000256" key="6">
    <source>
        <dbReference type="ARBA" id="ARBA00023242"/>
    </source>
</evidence>
<evidence type="ECO:0000259" key="11">
    <source>
        <dbReference type="PROSITE" id="PS50808"/>
    </source>
</evidence>
<dbReference type="SUPFAM" id="SSF57667">
    <property type="entry name" value="beta-beta-alpha zinc fingers"/>
    <property type="match status" value="2"/>
</dbReference>
<dbReference type="PROSITE" id="PS50157">
    <property type="entry name" value="ZINC_FINGER_C2H2_2"/>
    <property type="match status" value="3"/>
</dbReference>
<dbReference type="Gene3D" id="3.30.710.10">
    <property type="entry name" value="Potassium Channel Kv1.1, Chain A"/>
    <property type="match status" value="1"/>
</dbReference>
<dbReference type="GO" id="GO:0008270">
    <property type="term" value="F:zinc ion binding"/>
    <property type="evidence" value="ECO:0007669"/>
    <property type="project" value="UniProtKB-KW"/>
</dbReference>
<dbReference type="InterPro" id="IPR003656">
    <property type="entry name" value="Znf_BED"/>
</dbReference>
<accession>A0A553NF02</accession>
<evidence type="ECO:0000256" key="5">
    <source>
        <dbReference type="ARBA" id="ARBA00022833"/>
    </source>
</evidence>
<organism evidence="12 13">
    <name type="scientific">Tigriopus californicus</name>
    <name type="common">Marine copepod</name>
    <dbReference type="NCBI Taxonomy" id="6832"/>
    <lineage>
        <taxon>Eukaryota</taxon>
        <taxon>Metazoa</taxon>
        <taxon>Ecdysozoa</taxon>
        <taxon>Arthropoda</taxon>
        <taxon>Crustacea</taxon>
        <taxon>Multicrustacea</taxon>
        <taxon>Hexanauplia</taxon>
        <taxon>Copepoda</taxon>
        <taxon>Harpacticoida</taxon>
        <taxon>Harpacticidae</taxon>
        <taxon>Tigriopus</taxon>
    </lineage>
</organism>
<feature type="compositionally biased region" description="Acidic residues" evidence="8">
    <location>
        <begin position="165"/>
        <end position="206"/>
    </location>
</feature>
<dbReference type="InterPro" id="IPR000210">
    <property type="entry name" value="BTB/POZ_dom"/>
</dbReference>
<keyword evidence="2" id="KW-0479">Metal-binding</keyword>
<name>A0A553NF02_TIGCA</name>
<evidence type="ECO:0000313" key="13">
    <source>
        <dbReference type="Proteomes" id="UP000318571"/>
    </source>
</evidence>
<feature type="domain" description="C2H2-type" evidence="10">
    <location>
        <begin position="504"/>
        <end position="531"/>
    </location>
</feature>
<proteinExistence type="predicted"/>
<protein>
    <recommendedName>
        <fullName evidence="14">BTB domain-containing protein</fullName>
    </recommendedName>
</protein>
<dbReference type="SMART" id="SM00355">
    <property type="entry name" value="ZnF_C2H2"/>
    <property type="match status" value="4"/>
</dbReference>
<evidence type="ECO:0000256" key="1">
    <source>
        <dbReference type="ARBA" id="ARBA00004123"/>
    </source>
</evidence>
<evidence type="ECO:0008006" key="14">
    <source>
        <dbReference type="Google" id="ProtNLM"/>
    </source>
</evidence>
<comment type="subcellular location">
    <subcellularLocation>
        <location evidence="1">Nucleus</location>
    </subcellularLocation>
</comment>
<evidence type="ECO:0000256" key="3">
    <source>
        <dbReference type="ARBA" id="ARBA00022737"/>
    </source>
</evidence>
<comment type="caution">
    <text evidence="12">The sequence shown here is derived from an EMBL/GenBank/DDBJ whole genome shotgun (WGS) entry which is preliminary data.</text>
</comment>
<feature type="compositionally biased region" description="Low complexity" evidence="8">
    <location>
        <begin position="417"/>
        <end position="427"/>
    </location>
</feature>
<keyword evidence="5" id="KW-0862">Zinc</keyword>
<dbReference type="InterPro" id="IPR036236">
    <property type="entry name" value="Znf_C2H2_sf"/>
</dbReference>
<dbReference type="GO" id="GO:0003677">
    <property type="term" value="F:DNA binding"/>
    <property type="evidence" value="ECO:0007669"/>
    <property type="project" value="InterPro"/>
</dbReference>
<dbReference type="EMBL" id="VCGU01000458">
    <property type="protein sequence ID" value="TRY64010.1"/>
    <property type="molecule type" value="Genomic_DNA"/>
</dbReference>
<feature type="domain" description="BED-type" evidence="11">
    <location>
        <begin position="240"/>
        <end position="291"/>
    </location>
</feature>
<dbReference type="Pfam" id="PF00096">
    <property type="entry name" value="zf-C2H2"/>
    <property type="match status" value="1"/>
</dbReference>
<reference evidence="12 13" key="1">
    <citation type="journal article" date="2018" name="Nat. Ecol. Evol.">
        <title>Genomic signatures of mitonuclear coevolution across populations of Tigriopus californicus.</title>
        <authorList>
            <person name="Barreto F.S."/>
            <person name="Watson E.T."/>
            <person name="Lima T.G."/>
            <person name="Willett C.S."/>
            <person name="Edmands S."/>
            <person name="Li W."/>
            <person name="Burton R.S."/>
        </authorList>
    </citation>
    <scope>NUCLEOTIDE SEQUENCE [LARGE SCALE GENOMIC DNA]</scope>
    <source>
        <strain evidence="12 13">San Diego</strain>
    </source>
</reference>
<gene>
    <name evidence="12" type="ORF">TCAL_00785</name>
</gene>
<feature type="domain" description="C2H2-type" evidence="10">
    <location>
        <begin position="449"/>
        <end position="477"/>
    </location>
</feature>
<evidence type="ECO:0000256" key="4">
    <source>
        <dbReference type="ARBA" id="ARBA00022771"/>
    </source>
</evidence>
<keyword evidence="6" id="KW-0539">Nucleus</keyword>
<dbReference type="InterPro" id="IPR013087">
    <property type="entry name" value="Znf_C2H2_type"/>
</dbReference>
<dbReference type="AlphaFoldDB" id="A0A553NF02"/>
<feature type="domain" description="C2H2-type" evidence="10">
    <location>
        <begin position="478"/>
        <end position="503"/>
    </location>
</feature>
<feature type="domain" description="BTB" evidence="9">
    <location>
        <begin position="31"/>
        <end position="99"/>
    </location>
</feature>
<keyword evidence="4 7" id="KW-0863">Zinc-finger</keyword>
<evidence type="ECO:0000259" key="10">
    <source>
        <dbReference type="PROSITE" id="PS50157"/>
    </source>
</evidence>
<keyword evidence="13" id="KW-1185">Reference proteome</keyword>
<dbReference type="Pfam" id="PF13912">
    <property type="entry name" value="zf-C2H2_6"/>
    <property type="match status" value="1"/>
</dbReference>
<dbReference type="GO" id="GO:0005634">
    <property type="term" value="C:nucleus"/>
    <property type="evidence" value="ECO:0007669"/>
    <property type="project" value="UniProtKB-SubCell"/>
</dbReference>
<dbReference type="Pfam" id="PF00651">
    <property type="entry name" value="BTB"/>
    <property type="match status" value="1"/>
</dbReference>
<dbReference type="Pfam" id="PF02892">
    <property type="entry name" value="zf-BED"/>
    <property type="match status" value="1"/>
</dbReference>
<dbReference type="PANTHER" id="PTHR24394">
    <property type="entry name" value="ZINC FINGER PROTEIN"/>
    <property type="match status" value="1"/>
</dbReference>
<dbReference type="PROSITE" id="PS00028">
    <property type="entry name" value="ZINC_FINGER_C2H2_1"/>
    <property type="match status" value="2"/>
</dbReference>
<dbReference type="PROSITE" id="PS50808">
    <property type="entry name" value="ZF_BED"/>
    <property type="match status" value="1"/>
</dbReference>
<evidence type="ECO:0000256" key="7">
    <source>
        <dbReference type="PROSITE-ProRule" id="PRU00042"/>
    </source>
</evidence>
<keyword evidence="3" id="KW-0677">Repeat</keyword>
<sequence>MPLLAKGPAKDAHERALVQGLAEEWETMRMADLRIVCADGTMSGHRLVLATLSGLLKRALEGLVEAGVEDPVILAPDADIESLKDFLSHIYKGQGHYGEVEIPESLKHLGFTRHLSPASRTPLLAKKEAIEDEIGESMSLFDGFDDDAPEPIFPETRPYKKERGDGDEDEDSDADFEVTDDRDELGDEDDDDDEEFEVPDEADDEDYRPTYPLPKKKKLVLNKPRMKPAMKSVRHEAKTGKRQMVWKYFHVIDADNASCLECKMVIRTETGSITGLTRHLRYVHPNLFERLNQDKANLDDAPKEAVEGLAVVKEESDDPSAVGVQIPSTKQAIDIWGNGPDQKPPVLPNPSSTIGLSGSVPPIVKPVQACNKCGEPITWRSNSITSIKNHLQKCQPEKYAAIFLKGTTKGGSSSNQSAKAPKSSTKKLLPPKRILKTSRPNVNVPASARTCPECKRVFSSRQTMLYHKKVVHSGIRPYRCKDCGKTFARADSFKTHAHTEERSFLCSVCGKTFARRNIRDIHERAHYGDKRYPITAQQQQQQQETPQQHLPTNEMFIIHEQIQ</sequence>
<dbReference type="InterPro" id="IPR011333">
    <property type="entry name" value="SKP1/BTB/POZ_sf"/>
</dbReference>
<dbReference type="Proteomes" id="UP000318571">
    <property type="component" value="Chromosome 10"/>
</dbReference>
<feature type="region of interest" description="Disordered" evidence="8">
    <location>
        <begin position="408"/>
        <end position="427"/>
    </location>
</feature>
<evidence type="ECO:0000256" key="8">
    <source>
        <dbReference type="SAM" id="MobiDB-lite"/>
    </source>
</evidence>
<evidence type="ECO:0000313" key="12">
    <source>
        <dbReference type="EMBL" id="TRY64010.1"/>
    </source>
</evidence>
<feature type="region of interest" description="Disordered" evidence="8">
    <location>
        <begin position="139"/>
        <end position="212"/>
    </location>
</feature>
<dbReference type="PROSITE" id="PS50097">
    <property type="entry name" value="BTB"/>
    <property type="match status" value="1"/>
</dbReference>
<dbReference type="FunFam" id="3.30.160.60:FF:000446">
    <property type="entry name" value="Zinc finger protein"/>
    <property type="match status" value="1"/>
</dbReference>
<dbReference type="GO" id="GO:0000981">
    <property type="term" value="F:DNA-binding transcription factor activity, RNA polymerase II-specific"/>
    <property type="evidence" value="ECO:0007669"/>
    <property type="project" value="TreeGrafter"/>
</dbReference>
<dbReference type="SUPFAM" id="SSF54695">
    <property type="entry name" value="POZ domain"/>
    <property type="match status" value="1"/>
</dbReference>